<dbReference type="InterPro" id="IPR036986">
    <property type="entry name" value="S4_RNA-bd_sf"/>
</dbReference>
<dbReference type="InterPro" id="IPR002307">
    <property type="entry name" value="Tyr-tRNA-ligase"/>
</dbReference>
<dbReference type="OrthoDB" id="337870at2759"/>
<dbReference type="PANTHER" id="PTHR11766:SF0">
    <property type="entry name" value="TYROSINE--TRNA LIGASE, MITOCHONDRIAL"/>
    <property type="match status" value="1"/>
</dbReference>
<organism evidence="10 11">
    <name type="scientific">Amphibalanus amphitrite</name>
    <name type="common">Striped barnacle</name>
    <name type="synonym">Balanus amphitrite</name>
    <dbReference type="NCBI Taxonomy" id="1232801"/>
    <lineage>
        <taxon>Eukaryota</taxon>
        <taxon>Metazoa</taxon>
        <taxon>Ecdysozoa</taxon>
        <taxon>Arthropoda</taxon>
        <taxon>Crustacea</taxon>
        <taxon>Multicrustacea</taxon>
        <taxon>Cirripedia</taxon>
        <taxon>Thoracica</taxon>
        <taxon>Thoracicalcarea</taxon>
        <taxon>Balanomorpha</taxon>
        <taxon>Balanoidea</taxon>
        <taxon>Balanidae</taxon>
        <taxon>Amphibalaninae</taxon>
        <taxon>Amphibalanus</taxon>
    </lineage>
</organism>
<evidence type="ECO:0000313" key="10">
    <source>
        <dbReference type="EMBL" id="KAF0288079.1"/>
    </source>
</evidence>
<keyword evidence="5 9" id="KW-0648">Protein biosynthesis</keyword>
<evidence type="ECO:0000256" key="3">
    <source>
        <dbReference type="ARBA" id="ARBA00022741"/>
    </source>
</evidence>
<evidence type="ECO:0000256" key="1">
    <source>
        <dbReference type="ARBA" id="ARBA00013160"/>
    </source>
</evidence>
<evidence type="ECO:0000256" key="2">
    <source>
        <dbReference type="ARBA" id="ARBA00022598"/>
    </source>
</evidence>
<evidence type="ECO:0000256" key="6">
    <source>
        <dbReference type="ARBA" id="ARBA00023146"/>
    </source>
</evidence>
<dbReference type="Gene3D" id="3.40.50.620">
    <property type="entry name" value="HUPs"/>
    <property type="match status" value="1"/>
</dbReference>
<evidence type="ECO:0000256" key="8">
    <source>
        <dbReference type="ARBA" id="ARBA00048248"/>
    </source>
</evidence>
<dbReference type="GO" id="GO:0005524">
    <property type="term" value="F:ATP binding"/>
    <property type="evidence" value="ECO:0007669"/>
    <property type="project" value="UniProtKB-KW"/>
</dbReference>
<evidence type="ECO:0000256" key="7">
    <source>
        <dbReference type="ARBA" id="ARBA00033323"/>
    </source>
</evidence>
<dbReference type="Pfam" id="PF00579">
    <property type="entry name" value="tRNA-synt_1b"/>
    <property type="match status" value="2"/>
</dbReference>
<sequence>MLVALKDVLNSSEQCFYSGFDPTADSLHVGNLLVLVALLHCQRAGHDVIAVRHYKFIHGQIGGATGQIGDPSGRRTERSAMEVETVEKNASAIEENLRRVFSNHERHFWRERGETDPLPPLRVMNNMEWYSQYSLVDFLAIIGRRFRMSNMLSRASVQSRLQSPDGMSFTEFTYQVFQAYDWLYLWRRHGCAFQARDGSGEGWRGLSVPLITSEEGAKLGKSAGNTVWLDPQRTSPFDLYQYFVRRPDGEVERLLLLFTFYPPAQVAAIIEKHHEKPESRHAQKKLAESVTTLVHGEEGLRSAKRVTNAIYSRDPEALVSLADAELRSMFRHSPVADLSLRSGMTTLDLAMAAKCFRTEADAARIISAGGFHINQRRVTSAEEVVTADSHVLPSGLTLLRVGKKNYYIVKWV</sequence>
<dbReference type="GO" id="GO:0005739">
    <property type="term" value="C:mitochondrion"/>
    <property type="evidence" value="ECO:0007669"/>
    <property type="project" value="TreeGrafter"/>
</dbReference>
<keyword evidence="4 9" id="KW-0067">ATP-binding</keyword>
<comment type="catalytic activity">
    <reaction evidence="8 9">
        <text>tRNA(Tyr) + L-tyrosine + ATP = L-tyrosyl-tRNA(Tyr) + AMP + diphosphate + H(+)</text>
        <dbReference type="Rhea" id="RHEA:10220"/>
        <dbReference type="Rhea" id="RHEA-COMP:9706"/>
        <dbReference type="Rhea" id="RHEA-COMP:9707"/>
        <dbReference type="ChEBI" id="CHEBI:15378"/>
        <dbReference type="ChEBI" id="CHEBI:30616"/>
        <dbReference type="ChEBI" id="CHEBI:33019"/>
        <dbReference type="ChEBI" id="CHEBI:58315"/>
        <dbReference type="ChEBI" id="CHEBI:78442"/>
        <dbReference type="ChEBI" id="CHEBI:78536"/>
        <dbReference type="ChEBI" id="CHEBI:456215"/>
        <dbReference type="EC" id="6.1.1.1"/>
    </reaction>
</comment>
<proteinExistence type="inferred from homology"/>
<protein>
    <recommendedName>
        <fullName evidence="1 9">Tyrosine--tRNA ligase</fullName>
        <ecNumber evidence="1 9">6.1.1.1</ecNumber>
    </recommendedName>
    <alternativeName>
        <fullName evidence="7 9">Tyrosyl-tRNA synthetase</fullName>
    </alternativeName>
</protein>
<keyword evidence="2 9" id="KW-0436">Ligase</keyword>
<dbReference type="FunFam" id="1.10.240.10:FF:000001">
    <property type="entry name" value="Tyrosine--tRNA ligase"/>
    <property type="match status" value="1"/>
</dbReference>
<reference evidence="10 11" key="1">
    <citation type="submission" date="2019-07" db="EMBL/GenBank/DDBJ databases">
        <title>Draft genome assembly of a fouling barnacle, Amphibalanus amphitrite (Darwin, 1854): The first reference genome for Thecostraca.</title>
        <authorList>
            <person name="Kim W."/>
        </authorList>
    </citation>
    <scope>NUCLEOTIDE SEQUENCE [LARGE SCALE GENOMIC DNA]</scope>
    <source>
        <strain evidence="10">SNU_AA5</strain>
        <tissue evidence="10">Soma without cirri and trophi</tissue>
    </source>
</reference>
<dbReference type="InterPro" id="IPR014729">
    <property type="entry name" value="Rossmann-like_a/b/a_fold"/>
</dbReference>
<dbReference type="InterPro" id="IPR002305">
    <property type="entry name" value="aa-tRNA-synth_Ic"/>
</dbReference>
<gene>
    <name evidence="10" type="primary">TyrRS-m_1</name>
    <name evidence="10" type="ORF">FJT64_013522</name>
</gene>
<evidence type="ECO:0000256" key="5">
    <source>
        <dbReference type="ARBA" id="ARBA00022917"/>
    </source>
</evidence>
<dbReference type="SUPFAM" id="SSF55174">
    <property type="entry name" value="Alpha-L RNA-binding motif"/>
    <property type="match status" value="1"/>
</dbReference>
<dbReference type="EMBL" id="VIIS01002133">
    <property type="protein sequence ID" value="KAF0288079.1"/>
    <property type="molecule type" value="Genomic_DNA"/>
</dbReference>
<dbReference type="GO" id="GO:0004831">
    <property type="term" value="F:tyrosine-tRNA ligase activity"/>
    <property type="evidence" value="ECO:0007669"/>
    <property type="project" value="UniProtKB-EC"/>
</dbReference>
<dbReference type="CDD" id="cd00805">
    <property type="entry name" value="TyrRS_core"/>
    <property type="match status" value="1"/>
</dbReference>
<dbReference type="NCBIfam" id="TIGR00234">
    <property type="entry name" value="tyrS"/>
    <property type="match status" value="1"/>
</dbReference>
<dbReference type="PRINTS" id="PR01040">
    <property type="entry name" value="TRNASYNTHTYR"/>
</dbReference>
<dbReference type="AlphaFoldDB" id="A0A6A4V4I7"/>
<name>A0A6A4V4I7_AMPAM</name>
<dbReference type="EC" id="6.1.1.1" evidence="1 9"/>
<keyword evidence="11" id="KW-1185">Reference proteome</keyword>
<dbReference type="Proteomes" id="UP000440578">
    <property type="component" value="Unassembled WGS sequence"/>
</dbReference>
<accession>A0A6A4V4I7</accession>
<dbReference type="PANTHER" id="PTHR11766">
    <property type="entry name" value="TYROSYL-TRNA SYNTHETASE"/>
    <property type="match status" value="1"/>
</dbReference>
<evidence type="ECO:0000313" key="11">
    <source>
        <dbReference type="Proteomes" id="UP000440578"/>
    </source>
</evidence>
<comment type="caution">
    <text evidence="10">The sequence shown here is derived from an EMBL/GenBank/DDBJ whole genome shotgun (WGS) entry which is preliminary data.</text>
</comment>
<dbReference type="GO" id="GO:0003723">
    <property type="term" value="F:RNA binding"/>
    <property type="evidence" value="ECO:0007669"/>
    <property type="project" value="InterPro"/>
</dbReference>
<dbReference type="GO" id="GO:0006437">
    <property type="term" value="P:tyrosyl-tRNA aminoacylation"/>
    <property type="evidence" value="ECO:0007669"/>
    <property type="project" value="InterPro"/>
</dbReference>
<dbReference type="InterPro" id="IPR001412">
    <property type="entry name" value="aa-tRNA-synth_I_CS"/>
</dbReference>
<keyword evidence="6 9" id="KW-0030">Aminoacyl-tRNA synthetase</keyword>
<evidence type="ECO:0000256" key="4">
    <source>
        <dbReference type="ARBA" id="ARBA00022840"/>
    </source>
</evidence>
<comment type="similarity">
    <text evidence="9">Belongs to the class-I aminoacyl-tRNA synthetase family.</text>
</comment>
<keyword evidence="3 9" id="KW-0547">Nucleotide-binding</keyword>
<dbReference type="InterPro" id="IPR024088">
    <property type="entry name" value="Tyr-tRNA-ligase_bac-type"/>
</dbReference>
<dbReference type="Gene3D" id="1.10.240.10">
    <property type="entry name" value="Tyrosyl-Transfer RNA Synthetase"/>
    <property type="match status" value="1"/>
</dbReference>
<evidence type="ECO:0000256" key="9">
    <source>
        <dbReference type="RuleBase" id="RU361234"/>
    </source>
</evidence>
<dbReference type="GO" id="GO:0005829">
    <property type="term" value="C:cytosol"/>
    <property type="evidence" value="ECO:0007669"/>
    <property type="project" value="TreeGrafter"/>
</dbReference>
<dbReference type="PROSITE" id="PS00178">
    <property type="entry name" value="AA_TRNA_LIGASE_I"/>
    <property type="match status" value="1"/>
</dbReference>
<dbReference type="SUPFAM" id="SSF52374">
    <property type="entry name" value="Nucleotidylyl transferase"/>
    <property type="match status" value="1"/>
</dbReference>
<dbReference type="Gene3D" id="3.10.290.10">
    <property type="entry name" value="RNA-binding S4 domain"/>
    <property type="match status" value="1"/>
</dbReference>